<evidence type="ECO:0000256" key="4">
    <source>
        <dbReference type="RuleBase" id="RU003719"/>
    </source>
</evidence>
<evidence type="ECO:0000259" key="5">
    <source>
        <dbReference type="Pfam" id="PF00389"/>
    </source>
</evidence>
<dbReference type="EMBL" id="FCOL02000137">
    <property type="protein sequence ID" value="SAL84762.1"/>
    <property type="molecule type" value="Genomic_DNA"/>
</dbReference>
<reference evidence="7" key="1">
    <citation type="submission" date="2016-01" db="EMBL/GenBank/DDBJ databases">
        <authorList>
            <person name="Peeters C."/>
        </authorList>
    </citation>
    <scope>NUCLEOTIDE SEQUENCE [LARGE SCALE GENOMIC DNA]</scope>
    <source>
        <strain evidence="7">LMG 22937</strain>
    </source>
</reference>
<dbReference type="OrthoDB" id="9805416at2"/>
<proteinExistence type="inferred from homology"/>
<evidence type="ECO:0000259" key="6">
    <source>
        <dbReference type="Pfam" id="PF02826"/>
    </source>
</evidence>
<dbReference type="PANTHER" id="PTHR10996">
    <property type="entry name" value="2-HYDROXYACID DEHYDROGENASE-RELATED"/>
    <property type="match status" value="1"/>
</dbReference>
<organism evidence="7 8">
    <name type="scientific">Caballeronia terrestris</name>
    <dbReference type="NCBI Taxonomy" id="1226301"/>
    <lineage>
        <taxon>Bacteria</taxon>
        <taxon>Pseudomonadati</taxon>
        <taxon>Pseudomonadota</taxon>
        <taxon>Betaproteobacteria</taxon>
        <taxon>Burkholderiales</taxon>
        <taxon>Burkholderiaceae</taxon>
        <taxon>Caballeronia</taxon>
    </lineage>
</organism>
<dbReference type="Proteomes" id="UP000054925">
    <property type="component" value="Unassembled WGS sequence"/>
</dbReference>
<keyword evidence="3" id="KW-0520">NAD</keyword>
<dbReference type="GO" id="GO:0051287">
    <property type="term" value="F:NAD binding"/>
    <property type="evidence" value="ECO:0007669"/>
    <property type="project" value="InterPro"/>
</dbReference>
<dbReference type="CDD" id="cd12156">
    <property type="entry name" value="HPPR"/>
    <property type="match status" value="1"/>
</dbReference>
<keyword evidence="1" id="KW-0521">NADP</keyword>
<dbReference type="Pfam" id="PF00389">
    <property type="entry name" value="2-Hacid_dh"/>
    <property type="match status" value="1"/>
</dbReference>
<dbReference type="GO" id="GO:0016618">
    <property type="term" value="F:hydroxypyruvate reductase [NAD(P)H] activity"/>
    <property type="evidence" value="ECO:0007669"/>
    <property type="project" value="TreeGrafter"/>
</dbReference>
<feature type="domain" description="D-isomer specific 2-hydroxyacid dehydrogenase catalytic" evidence="5">
    <location>
        <begin position="15"/>
        <end position="321"/>
    </location>
</feature>
<dbReference type="PANTHER" id="PTHR10996:SF178">
    <property type="entry name" value="2-HYDROXYACID DEHYDROGENASE YGL185C-RELATED"/>
    <property type="match status" value="1"/>
</dbReference>
<protein>
    <submittedName>
        <fullName evidence="7">D-isomer specific 2-hydroxyacid dehydrogenase</fullName>
    </submittedName>
</protein>
<dbReference type="Gene3D" id="3.40.50.720">
    <property type="entry name" value="NAD(P)-binding Rossmann-like Domain"/>
    <property type="match status" value="2"/>
</dbReference>
<dbReference type="InterPro" id="IPR050223">
    <property type="entry name" value="D-isomer_2-hydroxyacid_DH"/>
</dbReference>
<dbReference type="Pfam" id="PF02826">
    <property type="entry name" value="2-Hacid_dh_C"/>
    <property type="match status" value="1"/>
</dbReference>
<evidence type="ECO:0000256" key="1">
    <source>
        <dbReference type="ARBA" id="ARBA00022857"/>
    </source>
</evidence>
<keyword evidence="2 4" id="KW-0560">Oxidoreductase</keyword>
<comment type="caution">
    <text evidence="7">The sequence shown here is derived from an EMBL/GenBank/DDBJ whole genome shotgun (WGS) entry which is preliminary data.</text>
</comment>
<evidence type="ECO:0000313" key="7">
    <source>
        <dbReference type="EMBL" id="SAL84762.1"/>
    </source>
</evidence>
<dbReference type="InterPro" id="IPR006139">
    <property type="entry name" value="D-isomer_2_OHA_DH_cat_dom"/>
</dbReference>
<evidence type="ECO:0000256" key="3">
    <source>
        <dbReference type="ARBA" id="ARBA00023027"/>
    </source>
</evidence>
<feature type="domain" description="D-isomer specific 2-hydroxyacid dehydrogenase NAD-binding" evidence="6">
    <location>
        <begin position="118"/>
        <end position="290"/>
    </location>
</feature>
<dbReference type="GO" id="GO:0030267">
    <property type="term" value="F:glyoxylate reductase (NADPH) activity"/>
    <property type="evidence" value="ECO:0007669"/>
    <property type="project" value="TreeGrafter"/>
</dbReference>
<dbReference type="InterPro" id="IPR006140">
    <property type="entry name" value="D-isomer_DH_NAD-bd"/>
</dbReference>
<sequence>MTNTATESLNRPIDVLIAGPLHPGLMQRLEGAYATSRLWEQSDSRAFLSEHGTRFEVLATSGAIGADKMLIESLPNLKLIASFGVGVDPIDLQAAASRGVAVTNTPNVLNGCVADAALGLLLGVARRIAEADRFIRAGEWTTNKFPLGTKIGGKLCGIVGMGGIGREIASRVVACGMRVAYYGPTPKSDLPYEYYGSVIDLARVADVLVLSLPGGDKTRHLVDGHVHEALGPQGILINVARGSVVDEDALENALKNGEIGGAGLDVFANEPHVPSSMIALKNVLLTPHIGSGTKETREAMAHLVFENIDAMVRGLPLISPV</sequence>
<evidence type="ECO:0000256" key="2">
    <source>
        <dbReference type="ARBA" id="ARBA00023002"/>
    </source>
</evidence>
<dbReference type="SUPFAM" id="SSF51735">
    <property type="entry name" value="NAD(P)-binding Rossmann-fold domains"/>
    <property type="match status" value="1"/>
</dbReference>
<dbReference type="GO" id="GO:0005829">
    <property type="term" value="C:cytosol"/>
    <property type="evidence" value="ECO:0007669"/>
    <property type="project" value="TreeGrafter"/>
</dbReference>
<evidence type="ECO:0000313" key="8">
    <source>
        <dbReference type="Proteomes" id="UP000054925"/>
    </source>
</evidence>
<dbReference type="RefSeq" id="WP_087660321.1">
    <property type="nucleotide sequence ID" value="NZ_FCOL02000137.1"/>
</dbReference>
<comment type="similarity">
    <text evidence="4">Belongs to the D-isomer specific 2-hydroxyacid dehydrogenase family.</text>
</comment>
<gene>
    <name evidence="7" type="ORF">AWB67_06761</name>
</gene>
<accession>A0A158KUD9</accession>
<dbReference type="FunFam" id="3.40.50.720:FF:000213">
    <property type="entry name" value="Putative 2-hydroxyacid dehydrogenase"/>
    <property type="match status" value="1"/>
</dbReference>
<dbReference type="AlphaFoldDB" id="A0A158KUD9"/>
<name>A0A158KUD9_9BURK</name>
<dbReference type="InterPro" id="IPR036291">
    <property type="entry name" value="NAD(P)-bd_dom_sf"/>
</dbReference>
<dbReference type="SUPFAM" id="SSF52283">
    <property type="entry name" value="Formate/glycerate dehydrogenase catalytic domain-like"/>
    <property type="match status" value="1"/>
</dbReference>
<keyword evidence="8" id="KW-1185">Reference proteome</keyword>